<dbReference type="SUPFAM" id="SSF82714">
    <property type="entry name" value="Multidrug efflux transporter AcrB TolC docking domain, DN and DC subdomains"/>
    <property type="match status" value="2"/>
</dbReference>
<organism evidence="15 16">
    <name type="scientific">Effrenium voratum</name>
    <dbReference type="NCBI Taxonomy" id="2562239"/>
    <lineage>
        <taxon>Eukaryota</taxon>
        <taxon>Sar</taxon>
        <taxon>Alveolata</taxon>
        <taxon>Dinophyceae</taxon>
        <taxon>Suessiales</taxon>
        <taxon>Symbiodiniaceae</taxon>
        <taxon>Effrenium</taxon>
    </lineage>
</organism>
<evidence type="ECO:0000256" key="6">
    <source>
        <dbReference type="ARBA" id="ARBA00022692"/>
    </source>
</evidence>
<dbReference type="Gene3D" id="3.30.2090.10">
    <property type="entry name" value="Multidrug efflux transporter AcrB TolC docking domain, DN and DC subdomains"/>
    <property type="match status" value="2"/>
</dbReference>
<dbReference type="GO" id="GO:0042910">
    <property type="term" value="F:xenobiotic transmembrane transporter activity"/>
    <property type="evidence" value="ECO:0007669"/>
    <property type="project" value="TreeGrafter"/>
</dbReference>
<dbReference type="Gene3D" id="3.30.70.1440">
    <property type="entry name" value="Multidrug efflux transporter AcrB pore domain"/>
    <property type="match status" value="1"/>
</dbReference>
<dbReference type="Pfam" id="PF25917">
    <property type="entry name" value="BSH_RND"/>
    <property type="match status" value="1"/>
</dbReference>
<dbReference type="InterPro" id="IPR006143">
    <property type="entry name" value="RND_pump_MFP"/>
</dbReference>
<dbReference type="Gene3D" id="2.40.420.20">
    <property type="match status" value="1"/>
</dbReference>
<dbReference type="EMBL" id="CAUJNA010000001">
    <property type="protein sequence ID" value="CAJ1369805.1"/>
    <property type="molecule type" value="Genomic_DNA"/>
</dbReference>
<keyword evidence="8 10" id="KW-0472">Membrane</keyword>
<dbReference type="PANTHER" id="PTHR32063">
    <property type="match status" value="1"/>
</dbReference>
<feature type="transmembrane region" description="Helical" evidence="10">
    <location>
        <begin position="320"/>
        <end position="342"/>
    </location>
</feature>
<evidence type="ECO:0000256" key="2">
    <source>
        <dbReference type="ARBA" id="ARBA00010942"/>
    </source>
</evidence>
<dbReference type="Pfam" id="PF00873">
    <property type="entry name" value="ACR_tran"/>
    <property type="match status" value="1"/>
</dbReference>
<dbReference type="FunFam" id="1.20.1640.10:FF:000001">
    <property type="entry name" value="Efflux pump membrane transporter"/>
    <property type="match status" value="1"/>
</dbReference>
<dbReference type="Gene3D" id="3.30.70.1430">
    <property type="entry name" value="Multidrug efflux transporter AcrB pore domain"/>
    <property type="match status" value="2"/>
</dbReference>
<gene>
    <name evidence="15" type="ORF">EVOR1521_LOCUS450</name>
</gene>
<dbReference type="NCBIfam" id="TIGR00915">
    <property type="entry name" value="2A0602"/>
    <property type="match status" value="1"/>
</dbReference>
<feature type="transmembrane region" description="Helical" evidence="10">
    <location>
        <begin position="843"/>
        <end position="861"/>
    </location>
</feature>
<dbReference type="PANTHER" id="PTHR32063:SF76">
    <property type="entry name" value="EFFLUX PUMP MEMBRANE TRANSPORTER"/>
    <property type="match status" value="1"/>
</dbReference>
<evidence type="ECO:0000256" key="8">
    <source>
        <dbReference type="ARBA" id="ARBA00023136"/>
    </source>
</evidence>
<feature type="transmembrane region" description="Helical" evidence="10">
    <location>
        <begin position="752"/>
        <end position="772"/>
    </location>
</feature>
<feature type="transmembrane region" description="Helical" evidence="10">
    <location>
        <begin position="1199"/>
        <end position="1223"/>
    </location>
</feature>
<dbReference type="Gene3D" id="2.40.30.170">
    <property type="match status" value="1"/>
</dbReference>
<evidence type="ECO:0000256" key="9">
    <source>
        <dbReference type="SAM" id="Coils"/>
    </source>
</evidence>
<dbReference type="Pfam" id="PF25967">
    <property type="entry name" value="RND-MFP_C"/>
    <property type="match status" value="1"/>
</dbReference>
<dbReference type="InterPro" id="IPR004764">
    <property type="entry name" value="MdtF-like"/>
</dbReference>
<keyword evidence="7 10" id="KW-1133">Transmembrane helix</keyword>
<dbReference type="FunFam" id="3.30.70.1430:FF:000001">
    <property type="entry name" value="Efflux pump membrane transporter"/>
    <property type="match status" value="1"/>
</dbReference>
<keyword evidence="3" id="KW-0813">Transport</keyword>
<feature type="domain" description="Multidrug resistance protein MdtA-like barrel-sandwich hybrid" evidence="12">
    <location>
        <begin position="18"/>
        <end position="159"/>
    </location>
</feature>
<evidence type="ECO:0000256" key="3">
    <source>
        <dbReference type="ARBA" id="ARBA00022448"/>
    </source>
</evidence>
<keyword evidence="9" id="KW-0175">Coiled coil</keyword>
<dbReference type="PRINTS" id="PR00702">
    <property type="entry name" value="ACRIFLAVINRP"/>
</dbReference>
<evidence type="ECO:0000256" key="5">
    <source>
        <dbReference type="ARBA" id="ARBA00022519"/>
    </source>
</evidence>
<dbReference type="InterPro" id="IPR058625">
    <property type="entry name" value="MdtA-like_BSH"/>
</dbReference>
<feature type="transmembrane region" description="Helical" evidence="10">
    <location>
        <begin position="676"/>
        <end position="696"/>
    </location>
</feature>
<evidence type="ECO:0000259" key="14">
    <source>
        <dbReference type="Pfam" id="PF25967"/>
    </source>
</evidence>
<feature type="transmembrane region" description="Helical" evidence="10">
    <location>
        <begin position="1229"/>
        <end position="1248"/>
    </location>
</feature>
<keyword evidence="6 10" id="KW-0812">Transmembrane</keyword>
<comment type="similarity">
    <text evidence="2">Belongs to the resistance-nodulation-cell division (RND) (TC 2.A.6) family.</text>
</comment>
<dbReference type="SUPFAM" id="SSF82693">
    <property type="entry name" value="Multidrug efflux transporter AcrB pore domain, PN1, PN2, PC1 and PC2 subdomains"/>
    <property type="match status" value="4"/>
</dbReference>
<comment type="subcellular location">
    <subcellularLocation>
        <location evidence="1">Cell inner membrane</location>
        <topology evidence="1">Multi-pass membrane protein</topology>
    </subcellularLocation>
</comment>
<dbReference type="Gene3D" id="3.30.70.1320">
    <property type="entry name" value="Multidrug efflux transporter AcrB pore domain like"/>
    <property type="match status" value="1"/>
</dbReference>
<feature type="transmembrane region" description="Helical" evidence="10">
    <location>
        <begin position="650"/>
        <end position="669"/>
    </location>
</feature>
<feature type="transmembrane region" description="Helical" evidence="10">
    <location>
        <begin position="778"/>
        <end position="807"/>
    </location>
</feature>
<feature type="domain" description="Multidrug resistance protein MdtA-like alpha-helical hairpin" evidence="11">
    <location>
        <begin position="60"/>
        <end position="128"/>
    </location>
</feature>
<dbReference type="InterPro" id="IPR058627">
    <property type="entry name" value="MdtA-like_C"/>
</dbReference>
<keyword evidence="16" id="KW-1185">Reference proteome</keyword>
<dbReference type="NCBIfam" id="TIGR01730">
    <property type="entry name" value="RND_mfp"/>
    <property type="match status" value="1"/>
</dbReference>
<dbReference type="SUPFAM" id="SSF111369">
    <property type="entry name" value="HlyD-like secretion proteins"/>
    <property type="match status" value="1"/>
</dbReference>
<evidence type="ECO:0000313" key="15">
    <source>
        <dbReference type="EMBL" id="CAJ1369805.1"/>
    </source>
</evidence>
<comment type="caution">
    <text evidence="15">The sequence shown here is derived from an EMBL/GenBank/DDBJ whole genome shotgun (WGS) entry which is preliminary data.</text>
</comment>
<dbReference type="InterPro" id="IPR058626">
    <property type="entry name" value="MdtA-like_b-barrel"/>
</dbReference>
<name>A0AA36HJM2_9DINO</name>
<evidence type="ECO:0000256" key="10">
    <source>
        <dbReference type="SAM" id="Phobius"/>
    </source>
</evidence>
<keyword evidence="5" id="KW-0997">Cell inner membrane</keyword>
<proteinExistence type="inferred from homology"/>
<feature type="transmembrane region" description="Helical" evidence="10">
    <location>
        <begin position="1173"/>
        <end position="1192"/>
    </location>
</feature>
<evidence type="ECO:0000259" key="11">
    <source>
        <dbReference type="Pfam" id="PF25876"/>
    </source>
</evidence>
<evidence type="ECO:0000256" key="1">
    <source>
        <dbReference type="ARBA" id="ARBA00004429"/>
    </source>
</evidence>
<accession>A0AA36HJM2</accession>
<evidence type="ECO:0000256" key="7">
    <source>
        <dbReference type="ARBA" id="ARBA00022989"/>
    </source>
</evidence>
<evidence type="ECO:0000256" key="4">
    <source>
        <dbReference type="ARBA" id="ARBA00022475"/>
    </source>
</evidence>
<feature type="domain" description="Multidrug resistance protein MdtA-like C-terminal permuted SH3" evidence="14">
    <location>
        <begin position="258"/>
        <end position="308"/>
    </location>
</feature>
<dbReference type="GO" id="GO:0005886">
    <property type="term" value="C:plasma membrane"/>
    <property type="evidence" value="ECO:0007669"/>
    <property type="project" value="UniProtKB-SubCell"/>
</dbReference>
<evidence type="ECO:0000313" key="16">
    <source>
        <dbReference type="Proteomes" id="UP001178507"/>
    </source>
</evidence>
<evidence type="ECO:0000259" key="13">
    <source>
        <dbReference type="Pfam" id="PF25944"/>
    </source>
</evidence>
<feature type="domain" description="Multidrug resistance protein MdtA-like beta-barrel" evidence="13">
    <location>
        <begin position="164"/>
        <end position="250"/>
    </location>
</feature>
<dbReference type="Proteomes" id="UP001178507">
    <property type="component" value="Unassembled WGS sequence"/>
</dbReference>
<dbReference type="Pfam" id="PF25876">
    <property type="entry name" value="HH_MFP_RND"/>
    <property type="match status" value="1"/>
</dbReference>
<feature type="transmembrane region" description="Helical" evidence="10">
    <location>
        <begin position="1311"/>
        <end position="1333"/>
    </location>
</feature>
<dbReference type="InterPro" id="IPR001036">
    <property type="entry name" value="Acrflvin-R"/>
</dbReference>
<evidence type="ECO:0008006" key="17">
    <source>
        <dbReference type="Google" id="ProtNLM"/>
    </source>
</evidence>
<feature type="transmembrane region" description="Helical" evidence="10">
    <location>
        <begin position="1279"/>
        <end position="1299"/>
    </location>
</feature>
<protein>
    <recommendedName>
        <fullName evidence="17">Efflux pump membrane transporter</fullName>
    </recommendedName>
</protein>
<dbReference type="SUPFAM" id="SSF82866">
    <property type="entry name" value="Multidrug efflux transporter AcrB transmembrane domain"/>
    <property type="match status" value="2"/>
</dbReference>
<dbReference type="InterPro" id="IPR027463">
    <property type="entry name" value="AcrB_DN_DC_subdom"/>
</dbReference>
<evidence type="ECO:0000259" key="12">
    <source>
        <dbReference type="Pfam" id="PF25917"/>
    </source>
</evidence>
<keyword evidence="4" id="KW-1003">Cell membrane</keyword>
<dbReference type="GO" id="GO:0009636">
    <property type="term" value="P:response to toxic substance"/>
    <property type="evidence" value="ECO:0007669"/>
    <property type="project" value="UniProtKB-ARBA"/>
</dbReference>
<reference evidence="15" key="1">
    <citation type="submission" date="2023-08" db="EMBL/GenBank/DDBJ databases">
        <authorList>
            <person name="Chen Y."/>
            <person name="Shah S."/>
            <person name="Dougan E. K."/>
            <person name="Thang M."/>
            <person name="Chan C."/>
        </authorList>
    </citation>
    <scope>NUCLEOTIDE SEQUENCE</scope>
</reference>
<dbReference type="Pfam" id="PF25944">
    <property type="entry name" value="Beta-barrel_RND"/>
    <property type="match status" value="1"/>
</dbReference>
<dbReference type="InterPro" id="IPR058624">
    <property type="entry name" value="MdtA-like_HH"/>
</dbReference>
<dbReference type="Gene3D" id="2.40.50.100">
    <property type="match status" value="1"/>
</dbReference>
<dbReference type="GO" id="GO:0015562">
    <property type="term" value="F:efflux transmembrane transporter activity"/>
    <property type="evidence" value="ECO:0007669"/>
    <property type="project" value="InterPro"/>
</dbReference>
<feature type="coiled-coil region" evidence="9">
    <location>
        <begin position="59"/>
        <end position="86"/>
    </location>
</feature>
<dbReference type="Gene3D" id="1.10.287.470">
    <property type="entry name" value="Helix hairpin bin"/>
    <property type="match status" value="1"/>
</dbReference>
<feature type="transmembrane region" description="Helical" evidence="10">
    <location>
        <begin position="702"/>
        <end position="723"/>
    </location>
</feature>
<dbReference type="Gene3D" id="1.20.1640.10">
    <property type="entry name" value="Multidrug efflux transporter AcrB transmembrane domain"/>
    <property type="match status" value="2"/>
</dbReference>
<sequence>MITPANSSRYVGRVEATNSVDIVARVEGYLTERKFTEGGSVKQGDLLYVIEKDLYQASVDQSKATLEGAKATLKNAQIELERQRQLLAKGDVSQAVYDSAKATADLDQSNVDEAQANLETATINLGYTNITSPIDGRISKTNLNVGNLVDSNTGALATVTSVNPIYVSFYMGEKDLIKDREAGLIGDDGATFQVGLTLADGTKYPSEGKISYVGTSVEEGSDSVELRATFDNPKNLLIPGQFVNVSVKDDTQTPMPAIPQSAIQLDAKSHFVFVVGADNKVERRDIVLGRQSGTLWEVTSGLKDGEQAMLSKFFIDRPNFALVLSLIASLVGVIAIIFIPIAEYPDVTPPQIVVAAQYPGADSELIEKSVAVPIEEQVNGVDDMLYMSSTSSNSGSYQLTITFEVGTDPDIAAVNVQNRVALAEPTLPQSVKTLGVSTQKQSANMLQVINLVSPDESRDAIYLSNYATIHMQDRLSRLPGVGSVSQFGPLDYSMRVWMNPDQMAALNLTASDLSNAIQAQNARATAGQIGGAPFAGPTDLQFTLKSQGLLETTEQFGNIVVSGDTSGQLVRLRDVARIELGSSSYSAYSALNNKPATSIAVYQSPGANALDVAALVAEELDRMKADFPSGVEYELLYDITKAVRASIEEILTTLAITTALVVFVVFMFLMNWRAVIIPAVAIPVSLLGTLAVLYLIGFSANLITLFGVVLAITLVVDDAIVIIENTERIMSEEGLAPREATLKAMSQVTSPIIATTFVLLAVFVPVCFFPGITGRIYLQFALTITVAFCLSAVNALTLSPVLCSILLRRSDAKPPRLLRFFARFVDKVRDGYVWLVRIMIRHVALSLLILVAAVAATVFMFRETATGFIPLEDKGVLFANVQLPDGASLQRSDALAKEMTSVMREVEGVTDVISVTGFSIIAGEGSNYVTLIPILAPWDERKTKATQWYNILGTLNEKLATFEEAIAFVFPLPPIDGLGISGGIAAQIQDDAGASVVDLGAVTNAVLSAANENPIFLQVFSSLSASNPQYEVDLNRDKAEALGVDVSDIFTALQANLGSYYVNNFILDSKIFWVILASEAEYRQTLEDVGNIYVRGSSGDMIPLSTLVNLTPVVGPQSVTRYDMVRSAAVQGLTNTGFSTGDGITAFEKVAQDVLPKGYSIEWTGMSLQEIEAGSYVIYIFLLAFLFAYLCLVAQYESWLLPISVMLSAVFAVCGAMIPLYLIDVLNNNIYAQIGMVLLIGLAAKKAIMLVEFSRNCRDEGMSITDAAISAAHTRFRPVTMTGLCFIIGVLPLVFATGAGSASRISIGLPVFAGMILDSTIGLLMIPVLYVAVQSFREKVFGKPSSELDKVQSGSSA</sequence>